<reference evidence="1" key="1">
    <citation type="journal article" date="2014" name="Int. J. Syst. Evol. Microbiol.">
        <title>Complete genome sequence of Corynebacterium casei LMG S-19264T (=DSM 44701T), isolated from a smear-ripened cheese.</title>
        <authorList>
            <consortium name="US DOE Joint Genome Institute (JGI-PGF)"/>
            <person name="Walter F."/>
            <person name="Albersmeier A."/>
            <person name="Kalinowski J."/>
            <person name="Ruckert C."/>
        </authorList>
    </citation>
    <scope>NUCLEOTIDE SEQUENCE</scope>
    <source>
        <strain evidence="1">VKM B-2347</strain>
    </source>
</reference>
<dbReference type="AlphaFoldDB" id="A0A9W6J2N8"/>
<dbReference type="EMBL" id="BSFI01000007">
    <property type="protein sequence ID" value="GLK68189.1"/>
    <property type="molecule type" value="Genomic_DNA"/>
</dbReference>
<name>A0A9W6J2N8_9HYPH</name>
<keyword evidence="2" id="KW-1185">Reference proteome</keyword>
<dbReference type="Proteomes" id="UP001143372">
    <property type="component" value="Unassembled WGS sequence"/>
</dbReference>
<evidence type="ECO:0000313" key="2">
    <source>
        <dbReference type="Proteomes" id="UP001143372"/>
    </source>
</evidence>
<comment type="caution">
    <text evidence="1">The sequence shown here is derived from an EMBL/GenBank/DDBJ whole genome shotgun (WGS) entry which is preliminary data.</text>
</comment>
<gene>
    <name evidence="1" type="ORF">GCM10008179_18270</name>
</gene>
<accession>A0A9W6J2N8</accession>
<reference evidence="1" key="2">
    <citation type="submission" date="2023-01" db="EMBL/GenBank/DDBJ databases">
        <authorList>
            <person name="Sun Q."/>
            <person name="Evtushenko L."/>
        </authorList>
    </citation>
    <scope>NUCLEOTIDE SEQUENCE</scope>
    <source>
        <strain evidence="1">VKM B-2347</strain>
    </source>
</reference>
<evidence type="ECO:0008006" key="3">
    <source>
        <dbReference type="Google" id="ProtNLM"/>
    </source>
</evidence>
<proteinExistence type="predicted"/>
<protein>
    <recommendedName>
        <fullName evidence="3">Zf-HC2 domain-containing protein</fullName>
    </recommendedName>
</protein>
<dbReference type="RefSeq" id="WP_271168413.1">
    <property type="nucleotide sequence ID" value="NZ_BSFI01000007.1"/>
</dbReference>
<evidence type="ECO:0000313" key="1">
    <source>
        <dbReference type="EMBL" id="GLK68189.1"/>
    </source>
</evidence>
<sequence length="225" mass="23455">MSASVNGSAESGEGDLLAPWRATDRLDAKDAALFERLMAEDSEIARRLAVACEERDAAIALNEALPTPSAAAREKLFARIDAHEAQRSPGRAWGAVRRFGERLAALSPNALAWGAAAAALLIAVQGGLLTKAYLGSGEARYETASDGRDAVGGGQHVLVAFTPTATAEAIASLLSETQAEIVAGPKPGGVFVLRLADRAMGKPELEAAVERLKARIGVVRFVVAQ</sequence>
<organism evidence="1 2">
    <name type="scientific">Hansschlegelia plantiphila</name>
    <dbReference type="NCBI Taxonomy" id="374655"/>
    <lineage>
        <taxon>Bacteria</taxon>
        <taxon>Pseudomonadati</taxon>
        <taxon>Pseudomonadota</taxon>
        <taxon>Alphaproteobacteria</taxon>
        <taxon>Hyphomicrobiales</taxon>
        <taxon>Methylopilaceae</taxon>
        <taxon>Hansschlegelia</taxon>
    </lineage>
</organism>